<name>A0A5N6NRV9_9ASTR</name>
<evidence type="ECO:0000313" key="1">
    <source>
        <dbReference type="EMBL" id="KAD4983220.1"/>
    </source>
</evidence>
<gene>
    <name evidence="1" type="ORF">E3N88_19891</name>
</gene>
<organism evidence="1 2">
    <name type="scientific">Mikania micrantha</name>
    <name type="common">bitter vine</name>
    <dbReference type="NCBI Taxonomy" id="192012"/>
    <lineage>
        <taxon>Eukaryota</taxon>
        <taxon>Viridiplantae</taxon>
        <taxon>Streptophyta</taxon>
        <taxon>Embryophyta</taxon>
        <taxon>Tracheophyta</taxon>
        <taxon>Spermatophyta</taxon>
        <taxon>Magnoliopsida</taxon>
        <taxon>eudicotyledons</taxon>
        <taxon>Gunneridae</taxon>
        <taxon>Pentapetalae</taxon>
        <taxon>asterids</taxon>
        <taxon>campanulids</taxon>
        <taxon>Asterales</taxon>
        <taxon>Asteraceae</taxon>
        <taxon>Asteroideae</taxon>
        <taxon>Heliantheae alliance</taxon>
        <taxon>Eupatorieae</taxon>
        <taxon>Mikania</taxon>
    </lineage>
</organism>
<dbReference type="Proteomes" id="UP000326396">
    <property type="component" value="Linkage Group LG18"/>
</dbReference>
<evidence type="ECO:0000313" key="2">
    <source>
        <dbReference type="Proteomes" id="UP000326396"/>
    </source>
</evidence>
<accession>A0A5N6NRV9</accession>
<sequence length="103" mass="11203">MNQWVYNGWSVVGVVNRVGGRSVRRVGCGVYGLSRAFAGDWCRWVQLGFRVGRPAVDEWVVGFGIRYTRAALYRSGYPLLGIPLLLVEEIGVLEAAAALASSG</sequence>
<proteinExistence type="predicted"/>
<protein>
    <submittedName>
        <fullName evidence="1">Uncharacterized protein</fullName>
    </submittedName>
</protein>
<reference evidence="1 2" key="1">
    <citation type="submission" date="2019-05" db="EMBL/GenBank/DDBJ databases">
        <title>Mikania micrantha, genome provides insights into the molecular mechanism of rapid growth.</title>
        <authorList>
            <person name="Liu B."/>
        </authorList>
    </citation>
    <scope>NUCLEOTIDE SEQUENCE [LARGE SCALE GENOMIC DNA]</scope>
    <source>
        <strain evidence="1">NLD-2019</strain>
        <tissue evidence="1">Leaf</tissue>
    </source>
</reference>
<comment type="caution">
    <text evidence="1">The sequence shown here is derived from an EMBL/GenBank/DDBJ whole genome shotgun (WGS) entry which is preliminary data.</text>
</comment>
<dbReference type="EMBL" id="SZYD01000010">
    <property type="protein sequence ID" value="KAD4983220.1"/>
    <property type="molecule type" value="Genomic_DNA"/>
</dbReference>
<dbReference type="AlphaFoldDB" id="A0A5N6NRV9"/>
<keyword evidence="2" id="KW-1185">Reference proteome</keyword>